<evidence type="ECO:0000256" key="1">
    <source>
        <dbReference type="SAM" id="MobiDB-lite"/>
    </source>
</evidence>
<dbReference type="AlphaFoldDB" id="A0A9W8J1E6"/>
<keyword evidence="3" id="KW-1185">Reference proteome</keyword>
<name>A0A9W8J1E6_9AGAR</name>
<sequence>MIIFRVTTHRSFTEFPSVNDGVLTNPIQFARRTVESSFLQLTFNRESGQNGDAEQGLNSSIGEPSQTQTSLIHVHVAQEKRNDGADVEKVG</sequence>
<feature type="region of interest" description="Disordered" evidence="1">
    <location>
        <begin position="45"/>
        <end position="68"/>
    </location>
</feature>
<dbReference type="EMBL" id="JANBPK010001057">
    <property type="protein sequence ID" value="KAJ2926507.1"/>
    <property type="molecule type" value="Genomic_DNA"/>
</dbReference>
<gene>
    <name evidence="2" type="ORF">H1R20_g10601</name>
</gene>
<evidence type="ECO:0000313" key="2">
    <source>
        <dbReference type="EMBL" id="KAJ2926507.1"/>
    </source>
</evidence>
<reference evidence="2" key="1">
    <citation type="submission" date="2022-06" db="EMBL/GenBank/DDBJ databases">
        <title>Genome Sequence of Candolleomyces eurysporus.</title>
        <authorList>
            <person name="Buettner E."/>
        </authorList>
    </citation>
    <scope>NUCLEOTIDE SEQUENCE</scope>
    <source>
        <strain evidence="2">VTCC 930004</strain>
    </source>
</reference>
<accession>A0A9W8J1E6</accession>
<evidence type="ECO:0000313" key="3">
    <source>
        <dbReference type="Proteomes" id="UP001140091"/>
    </source>
</evidence>
<organism evidence="2 3">
    <name type="scientific">Candolleomyces eurysporus</name>
    <dbReference type="NCBI Taxonomy" id="2828524"/>
    <lineage>
        <taxon>Eukaryota</taxon>
        <taxon>Fungi</taxon>
        <taxon>Dikarya</taxon>
        <taxon>Basidiomycota</taxon>
        <taxon>Agaricomycotina</taxon>
        <taxon>Agaricomycetes</taxon>
        <taxon>Agaricomycetidae</taxon>
        <taxon>Agaricales</taxon>
        <taxon>Agaricineae</taxon>
        <taxon>Psathyrellaceae</taxon>
        <taxon>Candolleomyces</taxon>
    </lineage>
</organism>
<dbReference type="Proteomes" id="UP001140091">
    <property type="component" value="Unassembled WGS sequence"/>
</dbReference>
<feature type="non-terminal residue" evidence="2">
    <location>
        <position position="91"/>
    </location>
</feature>
<dbReference type="OrthoDB" id="2860889at2759"/>
<comment type="caution">
    <text evidence="2">The sequence shown here is derived from an EMBL/GenBank/DDBJ whole genome shotgun (WGS) entry which is preliminary data.</text>
</comment>
<protein>
    <submittedName>
        <fullName evidence="2">Uncharacterized protein</fullName>
    </submittedName>
</protein>
<proteinExistence type="predicted"/>